<keyword evidence="2" id="KW-0812">Transmembrane</keyword>
<evidence type="ECO:0000313" key="4">
    <source>
        <dbReference type="Proteomes" id="UP000005561"/>
    </source>
</evidence>
<feature type="transmembrane region" description="Helical" evidence="2">
    <location>
        <begin position="21"/>
        <end position="41"/>
    </location>
</feature>
<dbReference type="RefSeq" id="WP_006860107.1">
    <property type="nucleotide sequence ID" value="NZ_ACCL02000001.1"/>
</dbReference>
<keyword evidence="2" id="KW-1133">Transmembrane helix</keyword>
<feature type="transmembrane region" description="Helical" evidence="2">
    <location>
        <begin position="290"/>
        <end position="310"/>
    </location>
</feature>
<evidence type="ECO:0000313" key="3">
    <source>
        <dbReference type="EMBL" id="EET62954.1"/>
    </source>
</evidence>
<sequence length="664" mass="74082">MTSKISSVKLLKEAMKRSAAPGIFLLIGFFCYYPVIGMMFMNERWFHAVKDTKQYINELNAYGVANPILFCVTFGAALLLGIMQFSYLHSAEKVDFYHSIPVRREKIFGIRYAAGVLVWLVPFAVNLMLFVCICAVKGFAVTEGTMPGASLPALLAKGLIAHIVCFLLVYSLTILAMMVTGKIFAAIAAMFVFCGYVPAIKILQEVLMDFYFATYYGSPDLGNSLAIQCTPVYAYIRVCGDLMNQVFPLDLLIAIVLISALICGLCLYLYRMRASEKAGRPMAFHGIARVVKFLLVVPVTLICTVCFYFVTGNNILWEIFGLIFSLLLISGIIEFIYRMDIREMFRDKKQIALSGVVTLAILAVFQFDLTGFDSWMPEKTEVESADIRTGYMLADKEKMEYEQLVTGDGTVVLSMRKPEDYGTRVTIGYGITDLDTVFQLVEHSTSFSGEMASEMGDYWDYSYSISVTWHLKDGTQKVRGYEFTRENLQEYMAPLWETEEYRLQSNPALSVEPEDVLAIFVAPSDVSLLDAISLKSPAADDAAADDEEAGNARTETTAESEKAESAQTENIAEYAEEAMTDAGLLTPDKPLTNAQMETLTKTVFQDLREETLAEALTYADWNLQIIYRGQDGRVYGQSQNLNGGFADTITLLREYGYPLAEEAA</sequence>
<evidence type="ECO:0000256" key="2">
    <source>
        <dbReference type="SAM" id="Phobius"/>
    </source>
</evidence>
<organism evidence="3 4">
    <name type="scientific">Marvinbryantia formatexigens DSM 14469</name>
    <dbReference type="NCBI Taxonomy" id="478749"/>
    <lineage>
        <taxon>Bacteria</taxon>
        <taxon>Bacillati</taxon>
        <taxon>Bacillota</taxon>
        <taxon>Clostridia</taxon>
        <taxon>Lachnospirales</taxon>
        <taxon>Lachnospiraceae</taxon>
        <taxon>Marvinbryantia</taxon>
    </lineage>
</organism>
<dbReference type="EMBL" id="ACCL02000001">
    <property type="protein sequence ID" value="EET62954.1"/>
    <property type="molecule type" value="Genomic_DNA"/>
</dbReference>
<feature type="transmembrane region" description="Helical" evidence="2">
    <location>
        <begin position="61"/>
        <end position="83"/>
    </location>
</feature>
<feature type="transmembrane region" description="Helical" evidence="2">
    <location>
        <begin position="159"/>
        <end position="176"/>
    </location>
</feature>
<feature type="region of interest" description="Disordered" evidence="1">
    <location>
        <begin position="539"/>
        <end position="567"/>
    </location>
</feature>
<reference evidence="3" key="1">
    <citation type="submission" date="2009-07" db="EMBL/GenBank/DDBJ databases">
        <authorList>
            <person name="Weinstock G."/>
            <person name="Sodergren E."/>
            <person name="Clifton S."/>
            <person name="Fulton L."/>
            <person name="Fulton B."/>
            <person name="Courtney L."/>
            <person name="Fronick C."/>
            <person name="Harrison M."/>
            <person name="Strong C."/>
            <person name="Farmer C."/>
            <person name="Delahaunty K."/>
            <person name="Markovic C."/>
            <person name="Hall O."/>
            <person name="Minx P."/>
            <person name="Tomlinson C."/>
            <person name="Mitreva M."/>
            <person name="Nelson J."/>
            <person name="Hou S."/>
            <person name="Wollam A."/>
            <person name="Pepin K.H."/>
            <person name="Johnson M."/>
            <person name="Bhonagiri V."/>
            <person name="Nash W.E."/>
            <person name="Warren W."/>
            <person name="Chinwalla A."/>
            <person name="Mardis E.R."/>
            <person name="Wilson R.K."/>
        </authorList>
    </citation>
    <scope>NUCLEOTIDE SEQUENCE [LARGE SCALE GENOMIC DNA]</scope>
    <source>
        <strain evidence="3">DSM 14469</strain>
    </source>
</reference>
<dbReference type="Proteomes" id="UP000005561">
    <property type="component" value="Unassembled WGS sequence"/>
</dbReference>
<dbReference type="OrthoDB" id="1643401at2"/>
<keyword evidence="2" id="KW-0472">Membrane</keyword>
<feature type="transmembrane region" description="Helical" evidence="2">
    <location>
        <begin position="183"/>
        <end position="203"/>
    </location>
</feature>
<accession>C6L9L5</accession>
<feature type="transmembrane region" description="Helical" evidence="2">
    <location>
        <begin position="251"/>
        <end position="270"/>
    </location>
</feature>
<keyword evidence="4" id="KW-1185">Reference proteome</keyword>
<evidence type="ECO:0000256" key="1">
    <source>
        <dbReference type="SAM" id="MobiDB-lite"/>
    </source>
</evidence>
<dbReference type="STRING" id="168384.SAMN05660368_02776"/>
<feature type="transmembrane region" description="Helical" evidence="2">
    <location>
        <begin position="112"/>
        <end position="139"/>
    </location>
</feature>
<comment type="caution">
    <text evidence="3">The sequence shown here is derived from an EMBL/GenBank/DDBJ whole genome shotgun (WGS) entry which is preliminary data.</text>
</comment>
<feature type="transmembrane region" description="Helical" evidence="2">
    <location>
        <begin position="316"/>
        <end position="339"/>
    </location>
</feature>
<name>C6L9L5_9FIRM</name>
<feature type="transmembrane region" description="Helical" evidence="2">
    <location>
        <begin position="351"/>
        <end position="369"/>
    </location>
</feature>
<protein>
    <submittedName>
        <fullName evidence="3">Uncharacterized protein</fullName>
    </submittedName>
</protein>
<dbReference type="eggNOG" id="COG1277">
    <property type="taxonomic scope" value="Bacteria"/>
</dbReference>
<gene>
    <name evidence="3" type="ORF">BRYFOR_05305</name>
</gene>
<dbReference type="AlphaFoldDB" id="C6L9L5"/>
<proteinExistence type="predicted"/>